<dbReference type="EMBL" id="AM465548">
    <property type="protein sequence ID" value="CAN81314.1"/>
    <property type="molecule type" value="Genomic_DNA"/>
</dbReference>
<organism evidence="1">
    <name type="scientific">Vitis vinifera</name>
    <name type="common">Grape</name>
    <dbReference type="NCBI Taxonomy" id="29760"/>
    <lineage>
        <taxon>Eukaryota</taxon>
        <taxon>Viridiplantae</taxon>
        <taxon>Streptophyta</taxon>
        <taxon>Embryophyta</taxon>
        <taxon>Tracheophyta</taxon>
        <taxon>Spermatophyta</taxon>
        <taxon>Magnoliopsida</taxon>
        <taxon>eudicotyledons</taxon>
        <taxon>Gunneridae</taxon>
        <taxon>Pentapetalae</taxon>
        <taxon>rosids</taxon>
        <taxon>Vitales</taxon>
        <taxon>Vitaceae</taxon>
        <taxon>Viteae</taxon>
        <taxon>Vitis</taxon>
    </lineage>
</organism>
<dbReference type="AlphaFoldDB" id="A5BNF3"/>
<gene>
    <name evidence="1" type="ORF">VITISV_016406</name>
</gene>
<evidence type="ECO:0000313" key="1">
    <source>
        <dbReference type="EMBL" id="CAN81314.1"/>
    </source>
</evidence>
<proteinExistence type="predicted"/>
<name>A5BNF3_VITVI</name>
<reference evidence="1" key="1">
    <citation type="journal article" date="2007" name="PLoS ONE">
        <title>The first genome sequence of an elite grapevine cultivar (Pinot noir Vitis vinifera L.): coping with a highly heterozygous genome.</title>
        <authorList>
            <person name="Velasco R."/>
            <person name="Zharkikh A."/>
            <person name="Troggio M."/>
            <person name="Cartwright D.A."/>
            <person name="Cestaro A."/>
            <person name="Pruss D."/>
            <person name="Pindo M."/>
            <person name="FitzGerald L.M."/>
            <person name="Vezzulli S."/>
            <person name="Reid J."/>
            <person name="Malacarne G."/>
            <person name="Iliev D."/>
            <person name="Coppola G."/>
            <person name="Wardell B."/>
            <person name="Micheletti D."/>
            <person name="Macalma T."/>
            <person name="Facci M."/>
            <person name="Mitchell J.T."/>
            <person name="Perazzolli M."/>
            <person name="Eldredge G."/>
            <person name="Gatto P."/>
            <person name="Oyzerski R."/>
            <person name="Moretto M."/>
            <person name="Gutin N."/>
            <person name="Stefanini M."/>
            <person name="Chen Y."/>
            <person name="Segala C."/>
            <person name="Davenport C."/>
            <person name="Dematte L."/>
            <person name="Mraz A."/>
            <person name="Battilana J."/>
            <person name="Stormo K."/>
            <person name="Costa F."/>
            <person name="Tao Q."/>
            <person name="Si-Ammour A."/>
            <person name="Harkins T."/>
            <person name="Lackey A."/>
            <person name="Perbost C."/>
            <person name="Taillon B."/>
            <person name="Stella A."/>
            <person name="Solovyev V."/>
            <person name="Fawcett J.A."/>
            <person name="Sterck L."/>
            <person name="Vandepoele K."/>
            <person name="Grando S.M."/>
            <person name="Toppo S."/>
            <person name="Moser C."/>
            <person name="Lanchbury J."/>
            <person name="Bogden R."/>
            <person name="Skolnick M."/>
            <person name="Sgaramella V."/>
            <person name="Bhatnagar S.K."/>
            <person name="Fontana P."/>
            <person name="Gutin A."/>
            <person name="Van de Peer Y."/>
            <person name="Salamini F."/>
            <person name="Viola R."/>
        </authorList>
    </citation>
    <scope>NUCLEOTIDE SEQUENCE</scope>
</reference>
<protein>
    <submittedName>
        <fullName evidence="1">Uncharacterized protein</fullName>
    </submittedName>
</protein>
<accession>A5BNF3</accession>
<sequence>MEPIFWPSNPKEVKSIINRYKEHSKEERGLKTLDLSGFFEERTKKIQKEISKLGHQADQLRELVNALGNKLEVIKSRVELLKMSQALLEGSPLVNPSYPNNAMPSTQSLHVPYLGAIDSMPLVPNPMTPMINPRMTKVMMTMMTNDNTNSSQFSGPSNCTNNTQYTPPLQHPFYYDPTSGLLENIVYSNPGPSSCYYPPTMLPPILPYIPNQMMMNVPQIAKDYDMNELDIYSWTSNDRPMEPIFWPSNPKEVKSIINRYKEHSKEERGLKTLDLSGFFEERTKKIQKEISKLGHQGADQTKYPTWDDRLNDLSVDQLRELVNALGTKLEVIKSRVELLKMSQALLEGPILVNPSYPNNTMPSTQSWHGPYLGTIDSMPLVPNPMTPMMNPRMTKVMMTSDNTNTLQEKRLSLTVFDCHGKGYMSL</sequence>